<dbReference type="PROSITE" id="PS50850">
    <property type="entry name" value="MFS"/>
    <property type="match status" value="1"/>
</dbReference>
<evidence type="ECO:0000313" key="8">
    <source>
        <dbReference type="EMBL" id="CRL41228.1"/>
    </source>
</evidence>
<evidence type="ECO:0000256" key="1">
    <source>
        <dbReference type="ARBA" id="ARBA00004651"/>
    </source>
</evidence>
<dbReference type="RefSeq" id="WP_055062543.1">
    <property type="nucleotide sequence ID" value="NZ_CVRQ01000029.1"/>
</dbReference>
<keyword evidence="4 6" id="KW-1133">Transmembrane helix</keyword>
<dbReference type="Proteomes" id="UP000049472">
    <property type="component" value="Unassembled WGS sequence"/>
</dbReference>
<evidence type="ECO:0000256" key="2">
    <source>
        <dbReference type="ARBA" id="ARBA00022448"/>
    </source>
</evidence>
<feature type="transmembrane region" description="Helical" evidence="6">
    <location>
        <begin position="197"/>
        <end position="217"/>
    </location>
</feature>
<dbReference type="InterPro" id="IPR011701">
    <property type="entry name" value="MFS"/>
</dbReference>
<dbReference type="CDD" id="cd06174">
    <property type="entry name" value="MFS"/>
    <property type="match status" value="1"/>
</dbReference>
<feature type="transmembrane region" description="Helical" evidence="6">
    <location>
        <begin position="109"/>
        <end position="126"/>
    </location>
</feature>
<name>A0A0M6WUW9_9FIRM</name>
<feature type="domain" description="Major facilitator superfamily (MFS) profile" evidence="7">
    <location>
        <begin position="35"/>
        <end position="235"/>
    </location>
</feature>
<feature type="transmembrane region" description="Helical" evidence="6">
    <location>
        <begin position="76"/>
        <end position="97"/>
    </location>
</feature>
<dbReference type="GO" id="GO:0005886">
    <property type="term" value="C:plasma membrane"/>
    <property type="evidence" value="ECO:0007669"/>
    <property type="project" value="UniProtKB-SubCell"/>
</dbReference>
<evidence type="ECO:0000256" key="3">
    <source>
        <dbReference type="ARBA" id="ARBA00022692"/>
    </source>
</evidence>
<dbReference type="EMBL" id="CVRQ01000029">
    <property type="protein sequence ID" value="CRL41228.1"/>
    <property type="molecule type" value="Genomic_DNA"/>
</dbReference>
<protein>
    <recommendedName>
        <fullName evidence="7">Major facilitator superfamily (MFS) profile domain-containing protein</fullName>
    </recommendedName>
</protein>
<proteinExistence type="predicted"/>
<dbReference type="SUPFAM" id="SSF103473">
    <property type="entry name" value="MFS general substrate transporter"/>
    <property type="match status" value="1"/>
</dbReference>
<dbReference type="InterPro" id="IPR020846">
    <property type="entry name" value="MFS_dom"/>
</dbReference>
<dbReference type="PANTHER" id="PTHR23501:SF191">
    <property type="entry name" value="VACUOLAR BASIC AMINO ACID TRANSPORTER 4"/>
    <property type="match status" value="1"/>
</dbReference>
<evidence type="ECO:0000259" key="7">
    <source>
        <dbReference type="PROSITE" id="PS50850"/>
    </source>
</evidence>
<keyword evidence="5 6" id="KW-0472">Membrane</keyword>
<keyword evidence="9" id="KW-1185">Reference proteome</keyword>
<evidence type="ECO:0000313" key="9">
    <source>
        <dbReference type="Proteomes" id="UP000049472"/>
    </source>
</evidence>
<dbReference type="GO" id="GO:0022857">
    <property type="term" value="F:transmembrane transporter activity"/>
    <property type="evidence" value="ECO:0007669"/>
    <property type="project" value="InterPro"/>
</dbReference>
<feature type="transmembrane region" description="Helical" evidence="6">
    <location>
        <begin position="31"/>
        <end position="56"/>
    </location>
</feature>
<dbReference type="AlphaFoldDB" id="A0A0M6WUW9"/>
<gene>
    <name evidence="8" type="ORF">T1815_26211</name>
</gene>
<accession>A0A0M6WUW9</accession>
<sequence length="235" mass="26899">MAKNVERLQAREARELIRREKQLGARSNKFYLIYLFMILSLIYITDEIASTISIQFQANIVTEFFVKNMGMEYGAGLSLFSAIGFISYPVTLLIIFYRPLADKFGRKPFLVINTLCMGLGLFLVYLSKDIYVYMIGGTLMSFMVSHDMQCVYILECSDKKSRARNYAIVKAVAILGTLLVPLLRATLMQNVSERWHVVYLVPAIIGFVMSLFALLFARETNAFLTKKHNKNLIIR</sequence>
<reference evidence="9" key="1">
    <citation type="submission" date="2015-05" db="EMBL/GenBank/DDBJ databases">
        <authorList>
            <consortium name="Pathogen Informatics"/>
        </authorList>
    </citation>
    <scope>NUCLEOTIDE SEQUENCE [LARGE SCALE GENOMIC DNA]</scope>
    <source>
        <strain evidence="9">T1-815</strain>
    </source>
</reference>
<evidence type="ECO:0000256" key="4">
    <source>
        <dbReference type="ARBA" id="ARBA00022989"/>
    </source>
</evidence>
<dbReference type="PANTHER" id="PTHR23501">
    <property type="entry name" value="MAJOR FACILITATOR SUPERFAMILY"/>
    <property type="match status" value="1"/>
</dbReference>
<comment type="subcellular location">
    <subcellularLocation>
        <location evidence="1">Cell membrane</location>
        <topology evidence="1">Multi-pass membrane protein</topology>
    </subcellularLocation>
</comment>
<feature type="transmembrane region" description="Helical" evidence="6">
    <location>
        <begin position="132"/>
        <end position="154"/>
    </location>
</feature>
<organism evidence="8 9">
    <name type="scientific">Agathobacter rectalis</name>
    <dbReference type="NCBI Taxonomy" id="39491"/>
    <lineage>
        <taxon>Bacteria</taxon>
        <taxon>Bacillati</taxon>
        <taxon>Bacillota</taxon>
        <taxon>Clostridia</taxon>
        <taxon>Lachnospirales</taxon>
        <taxon>Lachnospiraceae</taxon>
        <taxon>Agathobacter</taxon>
    </lineage>
</organism>
<keyword evidence="3 6" id="KW-0812">Transmembrane</keyword>
<feature type="transmembrane region" description="Helical" evidence="6">
    <location>
        <begin position="166"/>
        <end position="185"/>
    </location>
</feature>
<dbReference type="Pfam" id="PF07690">
    <property type="entry name" value="MFS_1"/>
    <property type="match status" value="1"/>
</dbReference>
<evidence type="ECO:0000256" key="6">
    <source>
        <dbReference type="SAM" id="Phobius"/>
    </source>
</evidence>
<keyword evidence="2" id="KW-0813">Transport</keyword>
<evidence type="ECO:0000256" key="5">
    <source>
        <dbReference type="ARBA" id="ARBA00023136"/>
    </source>
</evidence>
<dbReference type="Gene3D" id="1.20.1250.20">
    <property type="entry name" value="MFS general substrate transporter like domains"/>
    <property type="match status" value="1"/>
</dbReference>
<dbReference type="InterPro" id="IPR036259">
    <property type="entry name" value="MFS_trans_sf"/>
</dbReference>